<dbReference type="EMBL" id="UINC01010833">
    <property type="protein sequence ID" value="SVA48044.1"/>
    <property type="molecule type" value="Genomic_DNA"/>
</dbReference>
<dbReference type="AlphaFoldDB" id="A0A381W6A5"/>
<dbReference type="Pfam" id="PF17957">
    <property type="entry name" value="Big_7"/>
    <property type="match status" value="4"/>
</dbReference>
<gene>
    <name evidence="1" type="ORF">METZ01_LOCUS100898</name>
</gene>
<reference evidence="1" key="1">
    <citation type="submission" date="2018-05" db="EMBL/GenBank/DDBJ databases">
        <authorList>
            <person name="Lanie J.A."/>
            <person name="Ng W.-L."/>
            <person name="Kazmierczak K.M."/>
            <person name="Andrzejewski T.M."/>
            <person name="Davidsen T.M."/>
            <person name="Wayne K.J."/>
            <person name="Tettelin H."/>
            <person name="Glass J.I."/>
            <person name="Rusch D."/>
            <person name="Podicherti R."/>
            <person name="Tsui H.-C.T."/>
            <person name="Winkler M.E."/>
        </authorList>
    </citation>
    <scope>NUCLEOTIDE SEQUENCE</scope>
</reference>
<feature type="non-terminal residue" evidence="1">
    <location>
        <position position="367"/>
    </location>
</feature>
<name>A0A381W6A5_9ZZZZ</name>
<protein>
    <recommendedName>
        <fullName evidence="2">Cadherin domain-containing protein</fullName>
    </recommendedName>
</protein>
<dbReference type="InterPro" id="IPR013783">
    <property type="entry name" value="Ig-like_fold"/>
</dbReference>
<sequence length="367" mass="39902">MRILYNIILKCMLSVIAVFLLSCESQDPLSLPEADRTPPTALIIYPPDDAVVSGIVTIQVHATDNDKVDSVLFLVDQDTIGSDDKGENDIFEKKWTTSDFQEDVFHSLSFIAYDRKGNTFRPYPIRVKTDNTDDIPPEADIINPFMGAIVSGVVPIIINAADNDSIQYVSIYINNFLQGYVTEPPYTFAWNTNLVQDGNYSIYAIATDLTGNETTITPILVTTDNGNLNDTTPPSGAITYPASGMRVSGDVNITVSATDNSGSMGQVDFSIDGTSVYVDMNEPFEYSWDTAAETEDEDHVISITLEDPSGNQAVLNPITVTVDNQSDTDDTPPVVTITSPTAGQQVNGTVTVSVTAEDDQGIDYVEF</sequence>
<dbReference type="Gene3D" id="2.60.40.10">
    <property type="entry name" value="Immunoglobulins"/>
    <property type="match status" value="4"/>
</dbReference>
<dbReference type="PROSITE" id="PS51257">
    <property type="entry name" value="PROKAR_LIPOPROTEIN"/>
    <property type="match status" value="1"/>
</dbReference>
<evidence type="ECO:0000313" key="1">
    <source>
        <dbReference type="EMBL" id="SVA48044.1"/>
    </source>
</evidence>
<accession>A0A381W6A5</accession>
<organism evidence="1">
    <name type="scientific">marine metagenome</name>
    <dbReference type="NCBI Taxonomy" id="408172"/>
    <lineage>
        <taxon>unclassified sequences</taxon>
        <taxon>metagenomes</taxon>
        <taxon>ecological metagenomes</taxon>
    </lineage>
</organism>
<proteinExistence type="predicted"/>
<evidence type="ECO:0008006" key="2">
    <source>
        <dbReference type="Google" id="ProtNLM"/>
    </source>
</evidence>